<dbReference type="Pfam" id="PF08113">
    <property type="entry name" value="CoxIIa"/>
    <property type="match status" value="1"/>
</dbReference>
<evidence type="ECO:0000313" key="2">
    <source>
        <dbReference type="EMBL" id="MBP0724160.1"/>
    </source>
</evidence>
<dbReference type="RefSeq" id="WP_209402422.1">
    <property type="nucleotide sequence ID" value="NZ_JAGIYQ010000002.1"/>
</dbReference>
<evidence type="ECO:0000256" key="1">
    <source>
        <dbReference type="SAM" id="Phobius"/>
    </source>
</evidence>
<sequence>MKTRLENGKVKVVKESSTSLKGTMVSVLLLLGFILFTWFSVFAIFLDRR</sequence>
<keyword evidence="1" id="KW-0812">Transmembrane</keyword>
<name>A0A940SHP3_9BACI</name>
<dbReference type="Proteomes" id="UP000682134">
    <property type="component" value="Unassembled WGS sequence"/>
</dbReference>
<dbReference type="InterPro" id="IPR012538">
    <property type="entry name" value="Cyt_c_oxidase_su2a"/>
</dbReference>
<accession>A0A940SHP3</accession>
<organism evidence="2 3">
    <name type="scientific">Gottfriedia endophytica</name>
    <dbReference type="NCBI Taxonomy" id="2820819"/>
    <lineage>
        <taxon>Bacteria</taxon>
        <taxon>Bacillati</taxon>
        <taxon>Bacillota</taxon>
        <taxon>Bacilli</taxon>
        <taxon>Bacillales</taxon>
        <taxon>Bacillaceae</taxon>
        <taxon>Gottfriedia</taxon>
    </lineage>
</organism>
<comment type="caution">
    <text evidence="2">The sequence shown here is derived from an EMBL/GenBank/DDBJ whole genome shotgun (WGS) entry which is preliminary data.</text>
</comment>
<reference evidence="2" key="1">
    <citation type="submission" date="2021-04" db="EMBL/GenBank/DDBJ databases">
        <title>Genome seq and assembly of Bacillus sp.</title>
        <authorList>
            <person name="Chhetri G."/>
        </authorList>
    </citation>
    <scope>NUCLEOTIDE SEQUENCE</scope>
    <source>
        <strain evidence="2">RG28</strain>
    </source>
</reference>
<dbReference type="AlphaFoldDB" id="A0A940SHP3"/>
<protein>
    <submittedName>
        <fullName evidence="2">Cytochrome c oxidase subunit 2A</fullName>
    </submittedName>
</protein>
<proteinExistence type="predicted"/>
<evidence type="ECO:0000313" key="3">
    <source>
        <dbReference type="Proteomes" id="UP000682134"/>
    </source>
</evidence>
<feature type="transmembrane region" description="Helical" evidence="1">
    <location>
        <begin position="24"/>
        <end position="46"/>
    </location>
</feature>
<keyword evidence="1" id="KW-0472">Membrane</keyword>
<keyword evidence="1" id="KW-1133">Transmembrane helix</keyword>
<dbReference type="EMBL" id="JAGIYQ010000002">
    <property type="protein sequence ID" value="MBP0724160.1"/>
    <property type="molecule type" value="Genomic_DNA"/>
</dbReference>
<keyword evidence="3" id="KW-1185">Reference proteome</keyword>
<gene>
    <name evidence="2" type="ORF">J5Y03_03055</name>
</gene>